<organism evidence="1 2">
    <name type="scientific">Dermacentor silvarum</name>
    <name type="common">Tick</name>
    <dbReference type="NCBI Taxonomy" id="543639"/>
    <lineage>
        <taxon>Eukaryota</taxon>
        <taxon>Metazoa</taxon>
        <taxon>Ecdysozoa</taxon>
        <taxon>Arthropoda</taxon>
        <taxon>Chelicerata</taxon>
        <taxon>Arachnida</taxon>
        <taxon>Acari</taxon>
        <taxon>Parasitiformes</taxon>
        <taxon>Ixodida</taxon>
        <taxon>Ixodoidea</taxon>
        <taxon>Ixodidae</taxon>
        <taxon>Rhipicephalinae</taxon>
        <taxon>Dermacentor</taxon>
    </lineage>
</organism>
<comment type="caution">
    <text evidence="1">The sequence shown here is derived from an EMBL/GenBank/DDBJ whole genome shotgun (WGS) entry which is preliminary data.</text>
</comment>
<reference evidence="1" key="1">
    <citation type="submission" date="2020-05" db="EMBL/GenBank/DDBJ databases">
        <title>Large-scale comparative analyses of tick genomes elucidate their genetic diversity and vector capacities.</title>
        <authorList>
            <person name="Jia N."/>
            <person name="Wang J."/>
            <person name="Shi W."/>
            <person name="Du L."/>
            <person name="Sun Y."/>
            <person name="Zhan W."/>
            <person name="Jiang J."/>
            <person name="Wang Q."/>
            <person name="Zhang B."/>
            <person name="Ji P."/>
            <person name="Sakyi L.B."/>
            <person name="Cui X."/>
            <person name="Yuan T."/>
            <person name="Jiang B."/>
            <person name="Yang W."/>
            <person name="Lam T.T.-Y."/>
            <person name="Chang Q."/>
            <person name="Ding S."/>
            <person name="Wang X."/>
            <person name="Zhu J."/>
            <person name="Ruan X."/>
            <person name="Zhao L."/>
            <person name="Wei J."/>
            <person name="Que T."/>
            <person name="Du C."/>
            <person name="Cheng J."/>
            <person name="Dai P."/>
            <person name="Han X."/>
            <person name="Huang E."/>
            <person name="Gao Y."/>
            <person name="Liu J."/>
            <person name="Shao H."/>
            <person name="Ye R."/>
            <person name="Li L."/>
            <person name="Wei W."/>
            <person name="Wang X."/>
            <person name="Wang C."/>
            <person name="Yang T."/>
            <person name="Huo Q."/>
            <person name="Li W."/>
            <person name="Guo W."/>
            <person name="Chen H."/>
            <person name="Zhou L."/>
            <person name="Ni X."/>
            <person name="Tian J."/>
            <person name="Zhou Y."/>
            <person name="Sheng Y."/>
            <person name="Liu T."/>
            <person name="Pan Y."/>
            <person name="Xia L."/>
            <person name="Li J."/>
            <person name="Zhao F."/>
            <person name="Cao W."/>
        </authorList>
    </citation>
    <scope>NUCLEOTIDE SEQUENCE</scope>
    <source>
        <strain evidence="1">Dsil-2018</strain>
    </source>
</reference>
<keyword evidence="2" id="KW-1185">Reference proteome</keyword>
<dbReference type="Proteomes" id="UP000821865">
    <property type="component" value="Chromosome 3"/>
</dbReference>
<evidence type="ECO:0000313" key="1">
    <source>
        <dbReference type="EMBL" id="KAH7960848.1"/>
    </source>
</evidence>
<dbReference type="EMBL" id="CM023472">
    <property type="protein sequence ID" value="KAH7960848.1"/>
    <property type="molecule type" value="Genomic_DNA"/>
</dbReference>
<name>A0ACB8D8X2_DERSI</name>
<evidence type="ECO:0000313" key="2">
    <source>
        <dbReference type="Proteomes" id="UP000821865"/>
    </source>
</evidence>
<protein>
    <submittedName>
        <fullName evidence="1">Uncharacterized protein</fullName>
    </submittedName>
</protein>
<sequence>MMRFEPACARQYEIAGAPALRVTFYDGIPAWYPDKGQPLKMEFGFKAFLRKLRRTKPLGTDLLETSLNRCLSTFDITLLGIGHMMGSGIYVLTATVAKSVAGPAVVVSFLISGVASLLAAFSYAEFGVRFPRAGSAYSYTYLAVGEFWAFLVGWNVVLENVIGLAAVARACSAYVDSLLGNVIKTWTADHVGRIHVTFFSEEPDLFAFVFIVVFVVVMSLGVRASSHINNIFSIVNIGIALLIVAVGSYFAKTENWTNPATGGFMPYGWHGVLAASASCFYAYIGFDSIATSAEEASDPQRSLPLATFISMSIVTVVYVSISAVLTLMVNYTEITSESGLPDALAANGATWAKVIVIIGAVCGMVTVLMGNVYALTRIVYAMAEDGLLFACFSRVNQRTQLPLAAMYSFTVLSAFLAIFLDIHTLVEMMSIGTLLAYLVVSASLIIVRYMPVSRLMGEESQEPPDMTKPCFSDDEGVFDGAGDVAGRLRATFAFLHRLYPFNQPPGIVVSYCITTLTLDVFLLSFLTQLLLEPISGGSFWAILLVLLLSLVALFCFVVILMHQQSTTLLHYKMPLVPLLPTLSIILNATLMTTLQPLTWVRLLIWVAVGLLVYFSYGIRHSKLNPDSVISPQTSLLAMESRDQPRKWGAMDQEVTSATGLTEAGDSTDDKQPLVSSSSPPPRSSS</sequence>
<accession>A0ACB8D8X2</accession>
<proteinExistence type="predicted"/>
<gene>
    <name evidence="1" type="ORF">HPB49_023968</name>
</gene>